<reference evidence="8" key="1">
    <citation type="journal article" date="2019" name="Int. J. Syst. Evol. Microbiol.">
        <title>The Global Catalogue of Microorganisms (GCM) 10K type strain sequencing project: providing services to taxonomists for standard genome sequencing and annotation.</title>
        <authorList>
            <consortium name="The Broad Institute Genomics Platform"/>
            <consortium name="The Broad Institute Genome Sequencing Center for Infectious Disease"/>
            <person name="Wu L."/>
            <person name="Ma J."/>
        </authorList>
    </citation>
    <scope>NUCLEOTIDE SEQUENCE [LARGE SCALE GENOMIC DNA]</scope>
    <source>
        <strain evidence="8">NBRC 112416</strain>
    </source>
</reference>
<feature type="transmembrane region" description="Helical" evidence="6">
    <location>
        <begin position="109"/>
        <end position="127"/>
    </location>
</feature>
<dbReference type="InterPro" id="IPR001123">
    <property type="entry name" value="LeuE-type"/>
</dbReference>
<evidence type="ECO:0000313" key="7">
    <source>
        <dbReference type="EMBL" id="GLQ57027.1"/>
    </source>
</evidence>
<comment type="subcellular location">
    <subcellularLocation>
        <location evidence="1">Cell membrane</location>
        <topology evidence="1">Multi-pass membrane protein</topology>
    </subcellularLocation>
</comment>
<keyword evidence="5 6" id="KW-0472">Membrane</keyword>
<accession>A0ABQ5WAN9</accession>
<organism evidence="7 8">
    <name type="scientific">Devosia nitrariae</name>
    <dbReference type="NCBI Taxonomy" id="2071872"/>
    <lineage>
        <taxon>Bacteria</taxon>
        <taxon>Pseudomonadati</taxon>
        <taxon>Pseudomonadota</taxon>
        <taxon>Alphaproteobacteria</taxon>
        <taxon>Hyphomicrobiales</taxon>
        <taxon>Devosiaceae</taxon>
        <taxon>Devosia</taxon>
    </lineage>
</organism>
<dbReference type="EMBL" id="BSNS01000022">
    <property type="protein sequence ID" value="GLQ57027.1"/>
    <property type="molecule type" value="Genomic_DNA"/>
</dbReference>
<evidence type="ECO:0000256" key="1">
    <source>
        <dbReference type="ARBA" id="ARBA00004651"/>
    </source>
</evidence>
<protein>
    <submittedName>
        <fullName evidence="7">Lysine transporter LysE</fullName>
    </submittedName>
</protein>
<proteinExistence type="predicted"/>
<keyword evidence="3 6" id="KW-0812">Transmembrane</keyword>
<keyword evidence="4 6" id="KW-1133">Transmembrane helix</keyword>
<keyword evidence="2" id="KW-1003">Cell membrane</keyword>
<dbReference type="PANTHER" id="PTHR30086">
    <property type="entry name" value="ARGININE EXPORTER PROTEIN ARGO"/>
    <property type="match status" value="1"/>
</dbReference>
<evidence type="ECO:0000256" key="3">
    <source>
        <dbReference type="ARBA" id="ARBA00022692"/>
    </source>
</evidence>
<dbReference type="Proteomes" id="UP001156691">
    <property type="component" value="Unassembled WGS sequence"/>
</dbReference>
<dbReference type="PANTHER" id="PTHR30086:SF20">
    <property type="entry name" value="ARGININE EXPORTER PROTEIN ARGO-RELATED"/>
    <property type="match status" value="1"/>
</dbReference>
<gene>
    <name evidence="7" type="ORF">GCM10010862_42860</name>
</gene>
<name>A0ABQ5WAN9_9HYPH</name>
<dbReference type="Pfam" id="PF01810">
    <property type="entry name" value="LysE"/>
    <property type="match status" value="1"/>
</dbReference>
<sequence>MWIGEAIWLTCAIFGLAFIAETFGLAFLVIKYLGVAYLLYLAFKMWTAPVAKDVGEIPEAGSRWKLFLTGMTVTLGNPKIMMFYLALLPTILDLSAVGLVGWAELTLTMLLVLVTVDVAWMLAAAQARRLLKSARAMRIANRTSASMMAGAAAAIMTR</sequence>
<evidence type="ECO:0000313" key="8">
    <source>
        <dbReference type="Proteomes" id="UP001156691"/>
    </source>
</evidence>
<evidence type="ECO:0000256" key="2">
    <source>
        <dbReference type="ARBA" id="ARBA00022475"/>
    </source>
</evidence>
<feature type="transmembrane region" description="Helical" evidence="6">
    <location>
        <begin position="81"/>
        <end position="103"/>
    </location>
</feature>
<evidence type="ECO:0000256" key="5">
    <source>
        <dbReference type="ARBA" id="ARBA00023136"/>
    </source>
</evidence>
<evidence type="ECO:0000256" key="6">
    <source>
        <dbReference type="SAM" id="Phobius"/>
    </source>
</evidence>
<keyword evidence="8" id="KW-1185">Reference proteome</keyword>
<comment type="caution">
    <text evidence="7">The sequence shown here is derived from an EMBL/GenBank/DDBJ whole genome shotgun (WGS) entry which is preliminary data.</text>
</comment>
<feature type="transmembrane region" description="Helical" evidence="6">
    <location>
        <begin position="6"/>
        <end position="30"/>
    </location>
</feature>
<evidence type="ECO:0000256" key="4">
    <source>
        <dbReference type="ARBA" id="ARBA00022989"/>
    </source>
</evidence>